<evidence type="ECO:0000256" key="4">
    <source>
        <dbReference type="ARBA" id="ARBA00022970"/>
    </source>
</evidence>
<evidence type="ECO:0000256" key="1">
    <source>
        <dbReference type="ARBA" id="ARBA00010062"/>
    </source>
</evidence>
<proteinExistence type="inferred from homology"/>
<organism evidence="7 8">
    <name type="scientific">Candidatus Egerieimonas intestinavium</name>
    <dbReference type="NCBI Taxonomy" id="2840777"/>
    <lineage>
        <taxon>Bacteria</taxon>
        <taxon>Bacillati</taxon>
        <taxon>Bacillota</taxon>
        <taxon>Clostridia</taxon>
        <taxon>Lachnospirales</taxon>
        <taxon>Lachnospiraceae</taxon>
        <taxon>Lachnospiraceae incertae sedis</taxon>
        <taxon>Candidatus Egerieimonas</taxon>
    </lineage>
</organism>
<dbReference type="InterPro" id="IPR051010">
    <property type="entry name" value="BCAA_transport"/>
</dbReference>
<dbReference type="AlphaFoldDB" id="A0A9D1JG11"/>
<keyword evidence="2" id="KW-0813">Transport</keyword>
<dbReference type="SUPFAM" id="SSF53822">
    <property type="entry name" value="Periplasmic binding protein-like I"/>
    <property type="match status" value="1"/>
</dbReference>
<sequence length="401" mass="42766">MKKKIISVLLSAVVCASLLAGCGSDSGQDKKDDGGSSTPAADTADVDGEDAFVLGAVAPLSGSSAVSGQVMLNAVQMAVDEINEAGGINGELPIKLVYEDDEAVPANSVTVTQKLVEQSKINALIGSVPSSCTLANMEITQKAKIPHITSCSSNITITQQGNPYIYRMTATDATHAKTLLKYATEALGAKTCAMINESSDFGMGAYNIVEEACADYGLEMVAHEIYNSGDTDFSVQLTKMQQTGADVFILWGYYTETALICQQMEQYGIDTPLIGTGYNSPELTELGGSAVDGLILTTPFDAADPAEKVQTFDKQYTELYGAGYDQNAPQSYDAVYVLADAVTRCMNDGADWRDGDVLTEYIRQTELDGATGITTFDETGEMVKDLLVIEIENGEHKIVEW</sequence>
<dbReference type="Pfam" id="PF13458">
    <property type="entry name" value="Peripla_BP_6"/>
    <property type="match status" value="1"/>
</dbReference>
<name>A0A9D1JG11_9FIRM</name>
<feature type="domain" description="Leucine-binding protein" evidence="6">
    <location>
        <begin position="54"/>
        <end position="394"/>
    </location>
</feature>
<comment type="caution">
    <text evidence="7">The sequence shown here is derived from an EMBL/GenBank/DDBJ whole genome shotgun (WGS) entry which is preliminary data.</text>
</comment>
<reference evidence="7" key="1">
    <citation type="submission" date="2020-10" db="EMBL/GenBank/DDBJ databases">
        <authorList>
            <person name="Gilroy R."/>
        </authorList>
    </citation>
    <scope>NUCLEOTIDE SEQUENCE</scope>
    <source>
        <strain evidence="7">ChiSxjej1B13-7041</strain>
    </source>
</reference>
<dbReference type="Proteomes" id="UP000886841">
    <property type="component" value="Unassembled WGS sequence"/>
</dbReference>
<evidence type="ECO:0000313" key="7">
    <source>
        <dbReference type="EMBL" id="HIR93459.1"/>
    </source>
</evidence>
<dbReference type="PROSITE" id="PS51257">
    <property type="entry name" value="PROKAR_LIPOPROTEIN"/>
    <property type="match status" value="1"/>
</dbReference>
<dbReference type="PRINTS" id="PR00337">
    <property type="entry name" value="LEUILEVALBP"/>
</dbReference>
<reference evidence="7" key="2">
    <citation type="journal article" date="2021" name="PeerJ">
        <title>Extensive microbial diversity within the chicken gut microbiome revealed by metagenomics and culture.</title>
        <authorList>
            <person name="Gilroy R."/>
            <person name="Ravi A."/>
            <person name="Getino M."/>
            <person name="Pursley I."/>
            <person name="Horton D.L."/>
            <person name="Alikhan N.F."/>
            <person name="Baker D."/>
            <person name="Gharbi K."/>
            <person name="Hall N."/>
            <person name="Watson M."/>
            <person name="Adriaenssens E.M."/>
            <person name="Foster-Nyarko E."/>
            <person name="Jarju S."/>
            <person name="Secka A."/>
            <person name="Antonio M."/>
            <person name="Oren A."/>
            <person name="Chaudhuri R.R."/>
            <person name="La Ragione R."/>
            <person name="Hildebrand F."/>
            <person name="Pallen M.J."/>
        </authorList>
    </citation>
    <scope>NUCLEOTIDE SEQUENCE</scope>
    <source>
        <strain evidence="7">ChiSxjej1B13-7041</strain>
    </source>
</reference>
<keyword evidence="3 5" id="KW-0732">Signal</keyword>
<keyword evidence="4" id="KW-0029">Amino-acid transport</keyword>
<evidence type="ECO:0000256" key="2">
    <source>
        <dbReference type="ARBA" id="ARBA00022448"/>
    </source>
</evidence>
<dbReference type="GO" id="GO:0006865">
    <property type="term" value="P:amino acid transport"/>
    <property type="evidence" value="ECO:0007669"/>
    <property type="project" value="UniProtKB-KW"/>
</dbReference>
<accession>A0A9D1JG11</accession>
<comment type="similarity">
    <text evidence="1">Belongs to the leucine-binding protein family.</text>
</comment>
<evidence type="ECO:0000259" key="6">
    <source>
        <dbReference type="Pfam" id="PF13458"/>
    </source>
</evidence>
<evidence type="ECO:0000256" key="3">
    <source>
        <dbReference type="ARBA" id="ARBA00022729"/>
    </source>
</evidence>
<evidence type="ECO:0000313" key="8">
    <source>
        <dbReference type="Proteomes" id="UP000886841"/>
    </source>
</evidence>
<dbReference type="EMBL" id="DVHU01000078">
    <property type="protein sequence ID" value="HIR93459.1"/>
    <property type="molecule type" value="Genomic_DNA"/>
</dbReference>
<dbReference type="InterPro" id="IPR028081">
    <property type="entry name" value="Leu-bd"/>
</dbReference>
<dbReference type="Gene3D" id="3.40.50.2300">
    <property type="match status" value="2"/>
</dbReference>
<feature type="signal peptide" evidence="5">
    <location>
        <begin position="1"/>
        <end position="20"/>
    </location>
</feature>
<protein>
    <submittedName>
        <fullName evidence="7">ABC transporter substrate-binding protein</fullName>
    </submittedName>
</protein>
<dbReference type="PANTHER" id="PTHR30483:SF6">
    <property type="entry name" value="PERIPLASMIC BINDING PROTEIN OF ABC TRANSPORTER FOR NATURAL AMINO ACIDS"/>
    <property type="match status" value="1"/>
</dbReference>
<evidence type="ECO:0000256" key="5">
    <source>
        <dbReference type="SAM" id="SignalP"/>
    </source>
</evidence>
<gene>
    <name evidence="7" type="ORF">IAB98_08595</name>
</gene>
<dbReference type="InterPro" id="IPR000709">
    <property type="entry name" value="Leu_Ile_Val-bd"/>
</dbReference>
<dbReference type="PANTHER" id="PTHR30483">
    <property type="entry name" value="LEUCINE-SPECIFIC-BINDING PROTEIN"/>
    <property type="match status" value="1"/>
</dbReference>
<dbReference type="InterPro" id="IPR028082">
    <property type="entry name" value="Peripla_BP_I"/>
</dbReference>
<feature type="chain" id="PRO_5039708528" evidence="5">
    <location>
        <begin position="21"/>
        <end position="401"/>
    </location>
</feature>